<feature type="transmembrane region" description="Helical" evidence="6">
    <location>
        <begin position="366"/>
        <end position="387"/>
    </location>
</feature>
<keyword evidence="6" id="KW-0675">Receptor</keyword>
<keyword evidence="2 6" id="KW-1003">Cell membrane</keyword>
<feature type="transmembrane region" description="Helical" evidence="6">
    <location>
        <begin position="133"/>
        <end position="156"/>
    </location>
</feature>
<protein>
    <recommendedName>
        <fullName evidence="6">Gustatory receptor</fullName>
    </recommendedName>
</protein>
<feature type="transmembrane region" description="Helical" evidence="6">
    <location>
        <begin position="262"/>
        <end position="284"/>
    </location>
</feature>
<keyword evidence="7" id="KW-1185">Reference proteome</keyword>
<gene>
    <name evidence="8" type="primary">LOC113519948</name>
</gene>
<comment type="caution">
    <text evidence="6">Lacks conserved residue(s) required for the propagation of feature annotation.</text>
</comment>
<evidence type="ECO:0000256" key="6">
    <source>
        <dbReference type="RuleBase" id="RU363108"/>
    </source>
</evidence>
<sequence length="403" mass="46691">MDAPDRVKVITEYNVMYNSIYFWLVRAVGFCRIKVFKAQVVDTSTSNKVYGCVLIFAGLIASISILYTGVIVEQVFTVAEGLICAQITIVFVSILADITFFKDSKDFVNGFVDIDVVLGVDATKFMREPLKKIHYIVIMSVIVFEIVFVVLFYFVFDLNVENHIATSIFFTLALSMIFDANYAYVSYSFLNMRLKYLNLSIMKYSNMNPEYMPDVFLIDGIFWMRRYNDLVTFHNRARIGDYLDGFKLVFNQIRRLERCYRLLVFLSIVSVLIGSVSVMQAVILQNTKEINMIRKIIVSVWFVTPLLLLTVFSLLYDGLLRLLEQTKIICTYAQLKPTNSDAVFKLTKRIYEILQNQEPRMSVYNMFLFDTGFMLKLAASILVYITVQVQYTLYKRKYDVATT</sequence>
<feature type="transmembrane region" description="Helical" evidence="6">
    <location>
        <begin position="20"/>
        <end position="37"/>
    </location>
</feature>
<evidence type="ECO:0000256" key="3">
    <source>
        <dbReference type="ARBA" id="ARBA00022692"/>
    </source>
</evidence>
<comment type="function">
    <text evidence="6">Gustatory receptor which mediates acceptance or avoidance behavior, depending on its substrates.</text>
</comment>
<keyword evidence="4 6" id="KW-1133">Transmembrane helix</keyword>
<keyword evidence="6" id="KW-0807">Transducer</keyword>
<proteinExistence type="inferred from homology"/>
<feature type="transmembrane region" description="Helical" evidence="6">
    <location>
        <begin position="168"/>
        <end position="190"/>
    </location>
</feature>
<name>A0ABM3MAD5_GALME</name>
<evidence type="ECO:0000256" key="2">
    <source>
        <dbReference type="ARBA" id="ARBA00022475"/>
    </source>
</evidence>
<keyword evidence="5 6" id="KW-0472">Membrane</keyword>
<accession>A0ABM3MAD5</accession>
<dbReference type="InterPro" id="IPR013604">
    <property type="entry name" value="7TM_chemorcpt"/>
</dbReference>
<reference evidence="8" key="1">
    <citation type="submission" date="2025-08" db="UniProtKB">
        <authorList>
            <consortium name="RefSeq"/>
        </authorList>
    </citation>
    <scope>IDENTIFICATION</scope>
    <source>
        <tissue evidence="8">Whole larvae</tissue>
    </source>
</reference>
<evidence type="ECO:0000256" key="5">
    <source>
        <dbReference type="ARBA" id="ARBA00023136"/>
    </source>
</evidence>
<evidence type="ECO:0000313" key="7">
    <source>
        <dbReference type="Proteomes" id="UP001652740"/>
    </source>
</evidence>
<feature type="transmembrane region" description="Helical" evidence="6">
    <location>
        <begin position="49"/>
        <end position="69"/>
    </location>
</feature>
<evidence type="ECO:0000256" key="4">
    <source>
        <dbReference type="ARBA" id="ARBA00022989"/>
    </source>
</evidence>
<comment type="similarity">
    <text evidence="6">Belongs to the insect chemoreceptor superfamily. Gustatory receptor (GR) family.</text>
</comment>
<evidence type="ECO:0000256" key="1">
    <source>
        <dbReference type="ARBA" id="ARBA00004651"/>
    </source>
</evidence>
<feature type="transmembrane region" description="Helical" evidence="6">
    <location>
        <begin position="75"/>
        <end position="96"/>
    </location>
</feature>
<evidence type="ECO:0000313" key="8">
    <source>
        <dbReference type="RefSeq" id="XP_052748319.1"/>
    </source>
</evidence>
<dbReference type="Proteomes" id="UP001652740">
    <property type="component" value="Unplaced"/>
</dbReference>
<keyword evidence="3 6" id="KW-0812">Transmembrane</keyword>
<dbReference type="RefSeq" id="XP_052748319.1">
    <property type="nucleotide sequence ID" value="XM_052892359.1"/>
</dbReference>
<organism evidence="7 8">
    <name type="scientific">Galleria mellonella</name>
    <name type="common">Greater wax moth</name>
    <dbReference type="NCBI Taxonomy" id="7137"/>
    <lineage>
        <taxon>Eukaryota</taxon>
        <taxon>Metazoa</taxon>
        <taxon>Ecdysozoa</taxon>
        <taxon>Arthropoda</taxon>
        <taxon>Hexapoda</taxon>
        <taxon>Insecta</taxon>
        <taxon>Pterygota</taxon>
        <taxon>Neoptera</taxon>
        <taxon>Endopterygota</taxon>
        <taxon>Lepidoptera</taxon>
        <taxon>Glossata</taxon>
        <taxon>Ditrysia</taxon>
        <taxon>Pyraloidea</taxon>
        <taxon>Pyralidae</taxon>
        <taxon>Galleriinae</taxon>
        <taxon>Galleria</taxon>
    </lineage>
</organism>
<comment type="subcellular location">
    <subcellularLocation>
        <location evidence="1 6">Cell membrane</location>
        <topology evidence="1 6">Multi-pass membrane protein</topology>
    </subcellularLocation>
</comment>
<feature type="transmembrane region" description="Helical" evidence="6">
    <location>
        <begin position="296"/>
        <end position="316"/>
    </location>
</feature>
<dbReference type="Pfam" id="PF08395">
    <property type="entry name" value="7tm_7"/>
    <property type="match status" value="1"/>
</dbReference>
<dbReference type="GeneID" id="113519948"/>